<evidence type="ECO:0000256" key="5">
    <source>
        <dbReference type="ARBA" id="ARBA00022692"/>
    </source>
</evidence>
<evidence type="ECO:0000256" key="7">
    <source>
        <dbReference type="ARBA" id="ARBA00022927"/>
    </source>
</evidence>
<dbReference type="CDD" id="cd06261">
    <property type="entry name" value="TM_PBP2"/>
    <property type="match status" value="1"/>
</dbReference>
<evidence type="ECO:0000256" key="3">
    <source>
        <dbReference type="ARBA" id="ARBA00022475"/>
    </source>
</evidence>
<feature type="region of interest" description="Disordered" evidence="13">
    <location>
        <begin position="304"/>
        <end position="343"/>
    </location>
</feature>
<feature type="transmembrane region" description="Helical" evidence="12">
    <location>
        <begin position="166"/>
        <end position="187"/>
    </location>
</feature>
<feature type="compositionally biased region" description="Low complexity" evidence="13">
    <location>
        <begin position="321"/>
        <end position="331"/>
    </location>
</feature>
<dbReference type="Gene3D" id="1.10.3720.10">
    <property type="entry name" value="MetI-like"/>
    <property type="match status" value="1"/>
</dbReference>
<dbReference type="Proteomes" id="UP001344658">
    <property type="component" value="Unassembled WGS sequence"/>
</dbReference>
<keyword evidence="6" id="KW-0571">Peptide transport</keyword>
<comment type="similarity">
    <text evidence="10">Belongs to the binding-protein-dependent transport system permease family. OppBC subfamily.</text>
</comment>
<feature type="transmembrane region" description="Helical" evidence="12">
    <location>
        <begin position="139"/>
        <end position="160"/>
    </location>
</feature>
<dbReference type="InterPro" id="IPR050366">
    <property type="entry name" value="BP-dependent_transpt_permease"/>
</dbReference>
<dbReference type="InterPro" id="IPR025966">
    <property type="entry name" value="OppC_N"/>
</dbReference>
<dbReference type="PROSITE" id="PS50928">
    <property type="entry name" value="ABC_TM1"/>
    <property type="match status" value="1"/>
</dbReference>
<evidence type="ECO:0000259" key="14">
    <source>
        <dbReference type="PROSITE" id="PS50928"/>
    </source>
</evidence>
<evidence type="ECO:0000256" key="9">
    <source>
        <dbReference type="ARBA" id="ARBA00023136"/>
    </source>
</evidence>
<keyword evidence="3" id="KW-1003">Cell membrane</keyword>
<evidence type="ECO:0000256" key="1">
    <source>
        <dbReference type="ARBA" id="ARBA00004429"/>
    </source>
</evidence>
<evidence type="ECO:0000256" key="13">
    <source>
        <dbReference type="SAM" id="MobiDB-lite"/>
    </source>
</evidence>
<keyword evidence="7" id="KW-0653">Protein transport</keyword>
<evidence type="ECO:0000256" key="2">
    <source>
        <dbReference type="ARBA" id="ARBA00022448"/>
    </source>
</evidence>
<evidence type="ECO:0000313" key="16">
    <source>
        <dbReference type="Proteomes" id="UP001344658"/>
    </source>
</evidence>
<evidence type="ECO:0000256" key="11">
    <source>
        <dbReference type="ARBA" id="ARBA00072251"/>
    </source>
</evidence>
<keyword evidence="9 12" id="KW-0472">Membrane</keyword>
<feature type="compositionally biased region" description="Basic residues" evidence="13">
    <location>
        <begin position="308"/>
        <end position="320"/>
    </location>
</feature>
<evidence type="ECO:0000313" key="15">
    <source>
        <dbReference type="EMBL" id="MEE4542805.1"/>
    </source>
</evidence>
<dbReference type="Pfam" id="PF00528">
    <property type="entry name" value="BPD_transp_1"/>
    <property type="match status" value="1"/>
</dbReference>
<feature type="transmembrane region" description="Helical" evidence="12">
    <location>
        <begin position="218"/>
        <end position="239"/>
    </location>
</feature>
<dbReference type="InterPro" id="IPR035906">
    <property type="entry name" value="MetI-like_sf"/>
</dbReference>
<name>A0ABU7PAF6_9ACTN</name>
<gene>
    <name evidence="15" type="ORF">V2S66_12595</name>
</gene>
<dbReference type="PANTHER" id="PTHR43386">
    <property type="entry name" value="OLIGOPEPTIDE TRANSPORT SYSTEM PERMEASE PROTEIN APPC"/>
    <property type="match status" value="1"/>
</dbReference>
<evidence type="ECO:0000256" key="6">
    <source>
        <dbReference type="ARBA" id="ARBA00022856"/>
    </source>
</evidence>
<evidence type="ECO:0000256" key="8">
    <source>
        <dbReference type="ARBA" id="ARBA00022989"/>
    </source>
</evidence>
<dbReference type="EMBL" id="JAZEWV010000008">
    <property type="protein sequence ID" value="MEE4542805.1"/>
    <property type="molecule type" value="Genomic_DNA"/>
</dbReference>
<comment type="caution">
    <text evidence="15">The sequence shown here is derived from an EMBL/GenBank/DDBJ whole genome shotgun (WGS) entry which is preliminary data.</text>
</comment>
<feature type="transmembrane region" description="Helical" evidence="12">
    <location>
        <begin position="108"/>
        <end position="132"/>
    </location>
</feature>
<evidence type="ECO:0000256" key="10">
    <source>
        <dbReference type="ARBA" id="ARBA00024202"/>
    </source>
</evidence>
<keyword evidence="16" id="KW-1185">Reference proteome</keyword>
<dbReference type="InterPro" id="IPR000515">
    <property type="entry name" value="MetI-like"/>
</dbReference>
<accession>A0ABU7PAF6</accession>
<comment type="subcellular location">
    <subcellularLocation>
        <location evidence="1">Cell inner membrane</location>
        <topology evidence="1">Multi-pass membrane protein</topology>
    </subcellularLocation>
    <subcellularLocation>
        <location evidence="12">Cell membrane</location>
        <topology evidence="12">Multi-pass membrane protein</topology>
    </subcellularLocation>
</comment>
<dbReference type="SUPFAM" id="SSF161098">
    <property type="entry name" value="MetI-like"/>
    <property type="match status" value="1"/>
</dbReference>
<sequence>MTLPPELLVADVPQAPPPVATGRDRRGAGRVRVVLRRFLANRGAAAGALVILALFVLAFAGPHLTRWSYASVDYEAIRTPPGAAHWWGTNAIGQDVFAQTVRGLQKSLLIGLLVALFSTGAASLVGACAGYFGGWTDRVLMFLVDLLLVFPGFLVIAIVSPRLKSAGWIAFVGLLALFGWMITARVVRSMTLSLRDRDFVRAARFMGLHPFRVIVRHILPNVASFLIIDATIQVGGAVMSETGLSYFGFGVQPPDVSLGTLIADGTNSALTFPWMFFFAAGLLVVFVLAVNLVGDGLRDALDPTSDRARRRARRRTRRAAGRTGAAEAAGAAGAGDDRAEATA</sequence>
<dbReference type="RefSeq" id="WP_330794740.1">
    <property type="nucleotide sequence ID" value="NZ_JAZEWV010000008.1"/>
</dbReference>
<keyword evidence="4" id="KW-0997">Cell inner membrane</keyword>
<evidence type="ECO:0000256" key="12">
    <source>
        <dbReference type="RuleBase" id="RU363032"/>
    </source>
</evidence>
<evidence type="ECO:0000256" key="4">
    <source>
        <dbReference type="ARBA" id="ARBA00022519"/>
    </source>
</evidence>
<feature type="domain" description="ABC transmembrane type-1" evidence="14">
    <location>
        <begin position="108"/>
        <end position="294"/>
    </location>
</feature>
<keyword evidence="2 12" id="KW-0813">Transport</keyword>
<organism evidence="15 16">
    <name type="scientific">Actinacidiphila polyblastidii</name>
    <dbReference type="NCBI Taxonomy" id="3110430"/>
    <lineage>
        <taxon>Bacteria</taxon>
        <taxon>Bacillati</taxon>
        <taxon>Actinomycetota</taxon>
        <taxon>Actinomycetes</taxon>
        <taxon>Kitasatosporales</taxon>
        <taxon>Streptomycetaceae</taxon>
        <taxon>Actinacidiphila</taxon>
    </lineage>
</organism>
<keyword evidence="8 12" id="KW-1133">Transmembrane helix</keyword>
<reference evidence="15 16" key="1">
    <citation type="submission" date="2023-12" db="EMBL/GenBank/DDBJ databases">
        <title>Streptomyces sp. V4-01.</title>
        <authorList>
            <person name="Somphong A."/>
            <person name="Phongsopitanun W."/>
        </authorList>
    </citation>
    <scope>NUCLEOTIDE SEQUENCE [LARGE SCALE GENOMIC DNA]</scope>
    <source>
        <strain evidence="15 16">V4-01</strain>
    </source>
</reference>
<protein>
    <recommendedName>
        <fullName evidence="11">Oligopeptide transport system permease protein OppC</fullName>
    </recommendedName>
</protein>
<proteinExistence type="inferred from homology"/>
<feature type="transmembrane region" description="Helical" evidence="12">
    <location>
        <begin position="274"/>
        <end position="293"/>
    </location>
</feature>
<keyword evidence="5 12" id="KW-0812">Transmembrane</keyword>
<feature type="transmembrane region" description="Helical" evidence="12">
    <location>
        <begin position="39"/>
        <end position="60"/>
    </location>
</feature>
<dbReference type="Pfam" id="PF12911">
    <property type="entry name" value="OppC_N"/>
    <property type="match status" value="1"/>
</dbReference>
<dbReference type="PANTHER" id="PTHR43386:SF2">
    <property type="entry name" value="OLIGOPEPTIDE TRANSPORT SYSTEM PERMEASE PROTEIN OPPC"/>
    <property type="match status" value="1"/>
</dbReference>